<dbReference type="EMBL" id="ONZP01000244">
    <property type="protein sequence ID" value="SPJ78851.1"/>
    <property type="molecule type" value="Genomic_DNA"/>
</dbReference>
<evidence type="ECO:0000313" key="3">
    <source>
        <dbReference type="Proteomes" id="UP001187734"/>
    </source>
</evidence>
<dbReference type="Proteomes" id="UP001187734">
    <property type="component" value="Unassembled WGS sequence"/>
</dbReference>
<reference evidence="2" key="1">
    <citation type="submission" date="2018-03" db="EMBL/GenBank/DDBJ databases">
        <authorList>
            <person name="Guldener U."/>
        </authorList>
    </citation>
    <scope>NUCLEOTIDE SEQUENCE</scope>
</reference>
<comment type="caution">
    <text evidence="2">The sequence shown here is derived from an EMBL/GenBank/DDBJ whole genome shotgun (WGS) entry which is preliminary data.</text>
</comment>
<accession>A0AAE8MAI9</accession>
<keyword evidence="3" id="KW-1185">Reference proteome</keyword>
<name>A0AAE8MAI9_9HYPO</name>
<evidence type="ECO:0000256" key="1">
    <source>
        <dbReference type="SAM" id="MobiDB-lite"/>
    </source>
</evidence>
<evidence type="ECO:0008006" key="4">
    <source>
        <dbReference type="Google" id="ProtNLM"/>
    </source>
</evidence>
<gene>
    <name evidence="2" type="ORF">FTOL_07242</name>
</gene>
<organism evidence="2 3">
    <name type="scientific">Fusarium torulosum</name>
    <dbReference type="NCBI Taxonomy" id="33205"/>
    <lineage>
        <taxon>Eukaryota</taxon>
        <taxon>Fungi</taxon>
        <taxon>Dikarya</taxon>
        <taxon>Ascomycota</taxon>
        <taxon>Pezizomycotina</taxon>
        <taxon>Sordariomycetes</taxon>
        <taxon>Hypocreomycetidae</taxon>
        <taxon>Hypocreales</taxon>
        <taxon>Nectriaceae</taxon>
        <taxon>Fusarium</taxon>
    </lineage>
</organism>
<feature type="region of interest" description="Disordered" evidence="1">
    <location>
        <begin position="1"/>
        <end position="21"/>
    </location>
</feature>
<feature type="compositionally biased region" description="Polar residues" evidence="1">
    <location>
        <begin position="1"/>
        <end position="16"/>
    </location>
</feature>
<sequence length="160" mass="18072">MSTERQTISIPSTKDQPFTKPDYFIDDRSKTALGELQQGDLLQLTIDHGEGEIEFADLNRGIAPDSLAQFFESPAPSKFALYRYPGSDVVVLIWTRFPATSSTKKMHTQNRARRDLVWYAEKEGIKQVNTLQVFSQRDMTVERLQEAIGLSEADEGAEAE</sequence>
<dbReference type="AlphaFoldDB" id="A0AAE8MAI9"/>
<proteinExistence type="predicted"/>
<evidence type="ECO:0000313" key="2">
    <source>
        <dbReference type="EMBL" id="SPJ78851.1"/>
    </source>
</evidence>
<protein>
    <recommendedName>
        <fullName evidence="4">ADF-H domain-containing protein</fullName>
    </recommendedName>
</protein>